<dbReference type="Proteomes" id="UP000031443">
    <property type="component" value="Unassembled WGS sequence"/>
</dbReference>
<gene>
    <name evidence="1" type="ORF">UY3_17836</name>
</gene>
<evidence type="ECO:0000313" key="2">
    <source>
        <dbReference type="Proteomes" id="UP000031443"/>
    </source>
</evidence>
<proteinExistence type="predicted"/>
<name>M7AQQ5_CHEMY</name>
<organism evidence="1 2">
    <name type="scientific">Chelonia mydas</name>
    <name type="common">Green sea-turtle</name>
    <name type="synonym">Chelonia agassizi</name>
    <dbReference type="NCBI Taxonomy" id="8469"/>
    <lineage>
        <taxon>Eukaryota</taxon>
        <taxon>Metazoa</taxon>
        <taxon>Chordata</taxon>
        <taxon>Craniata</taxon>
        <taxon>Vertebrata</taxon>
        <taxon>Euteleostomi</taxon>
        <taxon>Archelosauria</taxon>
        <taxon>Testudinata</taxon>
        <taxon>Testudines</taxon>
        <taxon>Cryptodira</taxon>
        <taxon>Durocryptodira</taxon>
        <taxon>Americhelydia</taxon>
        <taxon>Chelonioidea</taxon>
        <taxon>Cheloniidae</taxon>
        <taxon>Chelonia</taxon>
    </lineage>
</organism>
<evidence type="ECO:0008006" key="3">
    <source>
        <dbReference type="Google" id="ProtNLM"/>
    </source>
</evidence>
<keyword evidence="2" id="KW-1185">Reference proteome</keyword>
<dbReference type="AlphaFoldDB" id="M7AQQ5"/>
<sequence length="245" mass="27598">MCCKWCGIKVDTWADQIKAHLERKRHLRLKQEGENRNKQTLESAFIQAQQKERDQHDVLSEFICAVCFSEPLLGLADGPLHEISVQLQNPCQIQSINLIKKYLEENDVALTNKIKERLTGNIVSSLIFDESPNVLDRGDLFSFFYFIVEKLALILADLEFVKSANSQTVAASVSKTLSEYAHTWKDVATVNSDSASYSGKFTQDVKLNEKPELLHLSCPAHLLHVAVSPATGVPKMDDFKKFVTC</sequence>
<dbReference type="EMBL" id="KB594214">
    <property type="protein sequence ID" value="EMP25155.1"/>
    <property type="molecule type" value="Genomic_DNA"/>
</dbReference>
<protein>
    <recommendedName>
        <fullName evidence="3">DUF4371 domain-containing protein</fullName>
    </recommendedName>
</protein>
<evidence type="ECO:0000313" key="1">
    <source>
        <dbReference type="EMBL" id="EMP25155.1"/>
    </source>
</evidence>
<reference evidence="2" key="1">
    <citation type="journal article" date="2013" name="Nat. Genet.">
        <title>The draft genomes of soft-shell turtle and green sea turtle yield insights into the development and evolution of the turtle-specific body plan.</title>
        <authorList>
            <person name="Wang Z."/>
            <person name="Pascual-Anaya J."/>
            <person name="Zadissa A."/>
            <person name="Li W."/>
            <person name="Niimura Y."/>
            <person name="Huang Z."/>
            <person name="Li C."/>
            <person name="White S."/>
            <person name="Xiong Z."/>
            <person name="Fang D."/>
            <person name="Wang B."/>
            <person name="Ming Y."/>
            <person name="Chen Y."/>
            <person name="Zheng Y."/>
            <person name="Kuraku S."/>
            <person name="Pignatelli M."/>
            <person name="Herrero J."/>
            <person name="Beal K."/>
            <person name="Nozawa M."/>
            <person name="Li Q."/>
            <person name="Wang J."/>
            <person name="Zhang H."/>
            <person name="Yu L."/>
            <person name="Shigenobu S."/>
            <person name="Wang J."/>
            <person name="Liu J."/>
            <person name="Flicek P."/>
            <person name="Searle S."/>
            <person name="Wang J."/>
            <person name="Kuratani S."/>
            <person name="Yin Y."/>
            <person name="Aken B."/>
            <person name="Zhang G."/>
            <person name="Irie N."/>
        </authorList>
    </citation>
    <scope>NUCLEOTIDE SEQUENCE [LARGE SCALE GENOMIC DNA]</scope>
</reference>
<accession>M7AQQ5</accession>